<accession>A0ABP0T7H6</accession>
<comment type="caution">
    <text evidence="1">The sequence shown here is derived from an EMBL/GenBank/DDBJ whole genome shotgun (WGS) entry which is preliminary data.</text>
</comment>
<keyword evidence="2" id="KW-1185">Reference proteome</keyword>
<evidence type="ECO:0000313" key="2">
    <source>
        <dbReference type="Proteomes" id="UP001497512"/>
    </source>
</evidence>
<evidence type="ECO:0000313" key="1">
    <source>
        <dbReference type="EMBL" id="CAK9188796.1"/>
    </source>
</evidence>
<dbReference type="EMBL" id="CAXANX010000027">
    <property type="protein sequence ID" value="CAK9188796.1"/>
    <property type="molecule type" value="Genomic_DNA"/>
</dbReference>
<dbReference type="Proteomes" id="UP001497512">
    <property type="component" value="Unassembled WGS sequence"/>
</dbReference>
<proteinExistence type="predicted"/>
<name>A0ABP0T7H6_9BRYO</name>
<sequence>MHRSTKVRHASEYVHSNVHLLLTTGHVWILSGKFYKYDGTSSMFYKNQDKIDIGPPLAKQILNCSRNIDNSYKNNSIVRAGTKITSTINSRVTGLVKIEKGMGNRVKIKILPGSIYYPRGETQNLYKQDGILEISVLNWSKVV</sequence>
<reference evidence="1" key="1">
    <citation type="submission" date="2024-02" db="EMBL/GenBank/DDBJ databases">
        <authorList>
            <consortium name="ELIXIR-Norway"/>
            <consortium name="Elixir Norway"/>
        </authorList>
    </citation>
    <scope>NUCLEOTIDE SEQUENCE</scope>
</reference>
<protein>
    <submittedName>
        <fullName evidence="1">Uncharacterized protein</fullName>
    </submittedName>
</protein>
<gene>
    <name evidence="1" type="ORF">CSSPTR1EN2_LOCUS24075</name>
</gene>
<organism evidence="1 2">
    <name type="scientific">Sphagnum troendelagicum</name>
    <dbReference type="NCBI Taxonomy" id="128251"/>
    <lineage>
        <taxon>Eukaryota</taxon>
        <taxon>Viridiplantae</taxon>
        <taxon>Streptophyta</taxon>
        <taxon>Embryophyta</taxon>
        <taxon>Bryophyta</taxon>
        <taxon>Sphagnophytina</taxon>
        <taxon>Sphagnopsida</taxon>
        <taxon>Sphagnales</taxon>
        <taxon>Sphagnaceae</taxon>
        <taxon>Sphagnum</taxon>
    </lineage>
</organism>